<feature type="domain" description="Dermonecrotic toxin N-terminal" evidence="1">
    <location>
        <begin position="773"/>
        <end position="1032"/>
    </location>
</feature>
<evidence type="ECO:0000313" key="3">
    <source>
        <dbReference type="Proteomes" id="UP000199524"/>
    </source>
</evidence>
<protein>
    <recommendedName>
        <fullName evidence="1">Dermonecrotic toxin N-terminal domain-containing protein</fullName>
    </recommendedName>
</protein>
<accession>A0A1H1RFZ6</accession>
<proteinExistence type="predicted"/>
<dbReference type="RefSeq" id="WP_090203289.1">
    <property type="nucleotide sequence ID" value="NZ_LT629777.1"/>
</dbReference>
<sequence>MERVPQGTASADRAAILPAPDAVLLKHFDEKLLAYLAASPHPSLSLNRLQAALARGLDSQRQLSKLLERAPRIAVVLEQILNETFGHDPHRLLFTPPPGDTRQGPRTLVQVALSLLRNPFLVLETGVELSLSDVSDSPLAWTSAQLLQRLKRLGLASRIAMALDDYWQLPADGSHLSRRDRLVELHRLLFHDKVLLAHGLGVLSSAASGMLMGLLEAPTAQARAWAGGRWAQLAVSGLVWPGLGQVAPVVSGALHVWRADNDTRGRQVVFVPGFAEEFFEFASLAELQRELPRHLNAPGNYRLWQLLPLQERHHLFGQTDTAALAYGFQACASLTDDALAHSALGRLDTQLANEWAGALLLNAAYMLPERLTDAERLTPSQAVEAMQAGRSALTYLPALKPLLARWLRRDEQYRMLEITFGSLAADIPQRMRQSKVRRQERGLLKLLEQRTAQVGASQQSVLLDDHEPWLKQAALVREMLQGRDDYSRADFWSTQDEQGFELAERLFKGRCQALLYEARMQRQLGLIEQPELERLLEVLPAPSSVAPRRAPDTRIASLCVGPEASSWTLTGACVITTRQALVDRTLNTPALLFVPGRLGGLEAFSNLESLSQQVGFTLLAPEGETLWPLVARDQRAALRDWLRQLPAEGRVAVHYRPVTADALREGVQQQIQQHLRICRAIEGGLRPFSEIADVRGSLQMLAHELEQSLVVPGHDAREQALDNLAALQFATAQARELPAWLSDAALAVRRQYARLLGRHQQSLQALERRLERQLPDLDDFARGKIIERLKQDGLYPGLDVDSPLFDLPDSVERVWSPHPEQPVGGSGPKTVVSERHRNYSFLQLALENLDPQLPGTRRRLEYGRILDSTWESRLTPDYLISTIFALDLGGQYDTLIQRAFYGVDDPRREALPLLERALLYRLVRQRARLELFSARQQGLGERAAQLFERALGGESATLSPGERMAIELYFVTFAGRAFARARHVGNAVAIHDKVSGLTLLYLPGAPHAQVLTQYPDLQAAQRALVDRERASQRVTDIVQRLAAGWAEEVIEEYPAELSSAQDCPQSGHVATAVSSSMSPLLAVSSGWLFKVVRSWWTSEPEQAVPSPQALEKEVRREIAQNPEQWLHLEKTTRTDLSLILAHAFVLRAQLRARAVSNSARQLSQQREVLAREQRTAFWLRVLSVVPVASIGVNVHETAVALRQFHRSGDLRDAFELFKAAHMTLADIALTLYPAGWAARPARVASGAGARAVLRSISRRRTLYHKGAAALKKRDPPTRPEPLLQGYATTLADDDAVALRGPINAGSQVKNGVQFISDGRQHYEVYRPKGESALRLKKTAEQENELILHIREPGEHLLRADAPEPQPGPSRAAYHRPWVQAAEPAPTVAPVSRLAWMSRRPATARTHWKAWGLALEDSDVIELSADKGLYRYRDSDVRLLKLDGHYFELLAEGSDIDPEIVFIRRPGALAELALSDFERWWSHLDQQPLPATFDPQTRLWTPREPLFDVPAERSLAAIAPGMTADSRTLTLNRLVERADTAGTATTASRMVALRRTLETWETRGLDLHVLFRELDDRPIRNPFRIGAPGSAGFSRLDFDPGHVINPRFFDIEGRHRIQDLSLHTERAVKDILRRHGFVVTEIPKARSYLSVNLDCVHPGSEHHYFIHLKWTKGNSVVLFSSPRAPLQLTDDWLRRLVDTRSTSHSALLQPARVALEEGRLVKLVAGLQRVPGSQRIVVFFIRVA</sequence>
<gene>
    <name evidence="2" type="ORF">SAMN05216598_1296</name>
</gene>
<dbReference type="EMBL" id="LT629777">
    <property type="protein sequence ID" value="SDS34618.1"/>
    <property type="molecule type" value="Genomic_DNA"/>
</dbReference>
<keyword evidence="3" id="KW-1185">Reference proteome</keyword>
<name>A0A1H1RFZ6_9PSED</name>
<reference evidence="3" key="1">
    <citation type="submission" date="2016-10" db="EMBL/GenBank/DDBJ databases">
        <authorList>
            <person name="Varghese N."/>
            <person name="Submissions S."/>
        </authorList>
    </citation>
    <scope>NUCLEOTIDE SEQUENCE [LARGE SCALE GENOMIC DNA]</scope>
    <source>
        <strain evidence="3">ATCC 23835</strain>
    </source>
</reference>
<dbReference type="Proteomes" id="UP000199524">
    <property type="component" value="Chromosome I"/>
</dbReference>
<dbReference type="GeneID" id="300206314"/>
<evidence type="ECO:0000313" key="2">
    <source>
        <dbReference type="EMBL" id="SDS34618.1"/>
    </source>
</evidence>
<organism evidence="2 3">
    <name type="scientific">Pseudomonas asplenii</name>
    <dbReference type="NCBI Taxonomy" id="53407"/>
    <lineage>
        <taxon>Bacteria</taxon>
        <taxon>Pseudomonadati</taxon>
        <taxon>Pseudomonadota</taxon>
        <taxon>Gammaproteobacteria</taxon>
        <taxon>Pseudomonadales</taxon>
        <taxon>Pseudomonadaceae</taxon>
        <taxon>Pseudomonas</taxon>
    </lineage>
</organism>
<dbReference type="InterPro" id="IPR046673">
    <property type="entry name" value="ToxA_N"/>
</dbReference>
<feature type="domain" description="Dermonecrotic toxin N-terminal" evidence="1">
    <location>
        <begin position="62"/>
        <end position="302"/>
    </location>
</feature>
<dbReference type="Pfam" id="PF20178">
    <property type="entry name" value="ToxA_N"/>
    <property type="match status" value="2"/>
</dbReference>
<evidence type="ECO:0000259" key="1">
    <source>
        <dbReference type="Pfam" id="PF20178"/>
    </source>
</evidence>